<keyword evidence="7 9" id="KW-0811">Translocation</keyword>
<evidence type="ECO:0000256" key="7">
    <source>
        <dbReference type="ARBA" id="ARBA00023010"/>
    </source>
</evidence>
<name>A0ABT6CBD3_9MICO</name>
<dbReference type="RefSeq" id="WP_275240176.1">
    <property type="nucleotide sequence ID" value="NZ_JARFJC010000046.1"/>
</dbReference>
<evidence type="ECO:0000256" key="3">
    <source>
        <dbReference type="ARBA" id="ARBA00022475"/>
    </source>
</evidence>
<evidence type="ECO:0000256" key="6">
    <source>
        <dbReference type="ARBA" id="ARBA00022989"/>
    </source>
</evidence>
<sequence length="127" mass="13404">MGIRGLFEGWHLVILVLVVVVVFGWKRLPDAARSLGRSARILKSEMGEMSTDSKASGQTVKGETADTAGAHPAGEQPLPGEAPRQQQAPAQGQYQQPQDQAPQQGQAPQQPQYHPPQGGQGTGGQAS</sequence>
<comment type="caution">
    <text evidence="11">The sequence shown here is derived from an EMBL/GenBank/DDBJ whole genome shotgun (WGS) entry which is preliminary data.</text>
</comment>
<proteinExistence type="inferred from homology"/>
<feature type="compositionally biased region" description="Low complexity" evidence="10">
    <location>
        <begin position="79"/>
        <end position="117"/>
    </location>
</feature>
<evidence type="ECO:0000256" key="9">
    <source>
        <dbReference type="HAMAP-Rule" id="MF_00236"/>
    </source>
</evidence>
<dbReference type="Proteomes" id="UP001528912">
    <property type="component" value="Unassembled WGS sequence"/>
</dbReference>
<dbReference type="Gene3D" id="1.20.5.3310">
    <property type="match status" value="1"/>
</dbReference>
<comment type="similarity">
    <text evidence="9">Belongs to the TatA/E family.</text>
</comment>
<protein>
    <recommendedName>
        <fullName evidence="9">Sec-independent protein translocase protein TatA</fullName>
    </recommendedName>
</protein>
<dbReference type="NCBIfam" id="NF001854">
    <property type="entry name" value="PRK00575.1"/>
    <property type="match status" value="1"/>
</dbReference>
<evidence type="ECO:0000313" key="12">
    <source>
        <dbReference type="Proteomes" id="UP001528912"/>
    </source>
</evidence>
<keyword evidence="4 9" id="KW-0812">Transmembrane</keyword>
<feature type="transmembrane region" description="Helical" evidence="9">
    <location>
        <begin position="6"/>
        <end position="25"/>
    </location>
</feature>
<organism evidence="11 12">
    <name type="scientific">Luteipulveratus flavus</name>
    <dbReference type="NCBI Taxonomy" id="3031728"/>
    <lineage>
        <taxon>Bacteria</taxon>
        <taxon>Bacillati</taxon>
        <taxon>Actinomycetota</taxon>
        <taxon>Actinomycetes</taxon>
        <taxon>Micrococcales</taxon>
        <taxon>Dermacoccaceae</taxon>
        <taxon>Luteipulveratus</taxon>
    </lineage>
</organism>
<reference evidence="11 12" key="1">
    <citation type="submission" date="2023-03" db="EMBL/GenBank/DDBJ databases">
        <title>YIM 133296 draft genome.</title>
        <authorList>
            <person name="Xiong L."/>
        </authorList>
    </citation>
    <scope>NUCLEOTIDE SEQUENCE [LARGE SCALE GENOMIC DNA]</scope>
    <source>
        <strain evidence="11 12">YIM 133296</strain>
    </source>
</reference>
<dbReference type="Pfam" id="PF02416">
    <property type="entry name" value="TatA_B_E"/>
    <property type="match status" value="1"/>
</dbReference>
<keyword evidence="2 9" id="KW-0813">Transport</keyword>
<dbReference type="InterPro" id="IPR006312">
    <property type="entry name" value="TatA/E"/>
</dbReference>
<accession>A0ABT6CBD3</accession>
<evidence type="ECO:0000256" key="10">
    <source>
        <dbReference type="SAM" id="MobiDB-lite"/>
    </source>
</evidence>
<keyword evidence="6 9" id="KW-1133">Transmembrane helix</keyword>
<dbReference type="HAMAP" id="MF_00236">
    <property type="entry name" value="TatA_E"/>
    <property type="match status" value="1"/>
</dbReference>
<keyword evidence="12" id="KW-1185">Reference proteome</keyword>
<evidence type="ECO:0000313" key="11">
    <source>
        <dbReference type="EMBL" id="MDF8266205.1"/>
    </source>
</evidence>
<comment type="subunit">
    <text evidence="9">The Tat system comprises two distinct complexes: a TatABC complex, containing multiple copies of TatA, TatB and TatC subunits, and a separate TatA complex, containing only TatA subunits. Substrates initially bind to the TatABC complex, which probably triggers association of the separate TatA complex to form the active translocon.</text>
</comment>
<keyword evidence="5 9" id="KW-0653">Protein transport</keyword>
<evidence type="ECO:0000256" key="2">
    <source>
        <dbReference type="ARBA" id="ARBA00022448"/>
    </source>
</evidence>
<dbReference type="PANTHER" id="PTHR42982">
    <property type="entry name" value="SEC-INDEPENDENT PROTEIN TRANSLOCASE PROTEIN TATA"/>
    <property type="match status" value="1"/>
</dbReference>
<dbReference type="EMBL" id="JAROAV010000052">
    <property type="protein sequence ID" value="MDF8266205.1"/>
    <property type="molecule type" value="Genomic_DNA"/>
</dbReference>
<feature type="compositionally biased region" description="Polar residues" evidence="10">
    <location>
        <begin position="50"/>
        <end position="61"/>
    </location>
</feature>
<evidence type="ECO:0000256" key="5">
    <source>
        <dbReference type="ARBA" id="ARBA00022927"/>
    </source>
</evidence>
<comment type="subcellular location">
    <subcellularLocation>
        <location evidence="1 9">Cell membrane</location>
        <topology evidence="1 9">Single-pass membrane protein</topology>
    </subcellularLocation>
</comment>
<keyword evidence="8 9" id="KW-0472">Membrane</keyword>
<dbReference type="InterPro" id="IPR003369">
    <property type="entry name" value="TatA/B/E"/>
</dbReference>
<evidence type="ECO:0000256" key="1">
    <source>
        <dbReference type="ARBA" id="ARBA00004162"/>
    </source>
</evidence>
<dbReference type="PANTHER" id="PTHR42982:SF8">
    <property type="entry name" value="SEC-INDEPENDENT PROTEIN TRANSLOCASE PROTEIN TATA"/>
    <property type="match status" value="1"/>
</dbReference>
<evidence type="ECO:0000256" key="4">
    <source>
        <dbReference type="ARBA" id="ARBA00022692"/>
    </source>
</evidence>
<gene>
    <name evidence="9 11" type="primary">tatA</name>
    <name evidence="11" type="ORF">P4R38_18290</name>
</gene>
<evidence type="ECO:0000256" key="8">
    <source>
        <dbReference type="ARBA" id="ARBA00023136"/>
    </source>
</evidence>
<feature type="compositionally biased region" description="Gly residues" evidence="10">
    <location>
        <begin position="118"/>
        <end position="127"/>
    </location>
</feature>
<comment type="function">
    <text evidence="9">Part of the twin-arginine translocation (Tat) system that transports large folded proteins containing a characteristic twin-arginine motif in their signal peptide across membranes. TatA could form the protein-conducting channel of the Tat system.</text>
</comment>
<keyword evidence="3 9" id="KW-1003">Cell membrane</keyword>
<feature type="region of interest" description="Disordered" evidence="10">
    <location>
        <begin position="43"/>
        <end position="127"/>
    </location>
</feature>